<name>A0A2N9J9J1_FAGSY</name>
<feature type="compositionally biased region" description="Low complexity" evidence="2">
    <location>
        <begin position="666"/>
        <end position="680"/>
    </location>
</feature>
<evidence type="ECO:0000256" key="3">
    <source>
        <dbReference type="SAM" id="Phobius"/>
    </source>
</evidence>
<dbReference type="InterPro" id="IPR043502">
    <property type="entry name" value="DNA/RNA_pol_sf"/>
</dbReference>
<dbReference type="InterPro" id="IPR000477">
    <property type="entry name" value="RT_dom"/>
</dbReference>
<feature type="domain" description="Endonuclease/exonuclease/phosphatase" evidence="5">
    <location>
        <begin position="1383"/>
        <end position="1492"/>
    </location>
</feature>
<sequence length="2048" mass="230574">MLRVVEPILITSRNGGVVFKVRFGWGLQWASTRRNKGPRRSAWRWLGFLREGAPAIFFVWETSPTAVSDVGHLLPNKLGERKISGLKHDLGKSIACEIAGGKRDLGKGFDSGYVSRWREKQNKQHTRFPLVADAPSPTRQCDFIWKSLNKTLRISCDEGGSHVVKWVSLAGPSNEATETTIRTEQKTDPHTQTSTWAPKQYPAQTSIIDNLELVSRPSPVVVQQISSVGKEEDKLLPGDKDERDNPLGSQNEGSPTTSMAKSFSDGEESEEVEVLSEKGEGSDNGFMNLNGLDMEMSVLDELGFKVEERDMGPPTSLLLGSSCESGLPFIPLLVVLVESSNRVQSPITCEPLARIDPVGFAEFTAQYSGDVLALEEAMSVWVEQTYKSFGKLVGMPIVEFESEVMLRPQPSHIRGGGAQIGALNENVQGIQQQLDEHSNQIGLINVKLDRMESNFGEFKATFSGFQGTLSGFQLAFSGLQAMMEERLPKPAEPNVNQASSSIRVQPSFGEQLPTTPPSTHRLPIGAEERNGMPMRPPNQDIRLQPNQTRVGVQMGEGMENGQNRPILGDFGDPIEERRNVGNNARVMPPFQGHFNAPYEEPWQGMRQGRQHGQQGQQAQLEPILGDFGDPIEERRNVGNNARFMPPFQGHFDAPYEEPWLGRRQGRQQGQQGQQAQFQPHAAPPRHGLHFGDPREDQWGLNDQDEAWFDPKGGRPARERPRQYQGAHHRDPYWQEQDGPPWNQGRARDPRPMKLDFPRFKGGDPTAWVYRALQYFHYYQVLEPEKVMHASYHLDEEALVWFQDCEHELHGWNDFVRAIQIRFGPASYDDPMELLTKLKQTHNIAAYKSLFESTSNRVRDLSDMHKLSCFMSGMKDEIRLAVKMQGPRNLGEAYALAKIQEEYLATVKRSARPTYEPSRGSWVQSQAQQGAAQVENKSGDSKEYSARPSMQVQRLTPMQMSKRRKKGLCYNCDERWSSDHRCKNRKLYLMEEVDDEEAELVEVEEEEVEAELGDENAEITLCALLGSTSPSTMRVIAIVNGQTTVVLLDTGSTHNFMDGTLAKTLKLPIDGESNFGVRVANGQVLRTLGECKEVKFKMQGLHLNLNFNLLELGGYGIVLGTQWLSTLGMINWDFKNLMMGFMHEGNKVWLQGLKEKPNLIQGSKDFKGKATMKGLLFQIMPCELASIQEGIDAPIQEFVKECPQVLEEPGGLPPKRNHEDQILLKHEASKLELPDGASIHPVFHMSFLKAKLGETITPISRLPPTDALGYLAPQPARILETRTIKKRGLPAVTEVLVQWEGGDPDDATWELLFKLQEDYPHLVGKINQGVPFKLLRCCVALMKNGRKFDLNPDLAAHQVQPEKRSLEDGFVWTGTGVYGPNLDSARSFFWDELRLVRDRWTSPWCVFGDFNVVQYPRERLGCTNFNQAMIDFSNFIDSVNLMDLPLVGGPFTWSNGSDPPSMSRIDRVLVSRDWEDHFPDVNQKLLPKPVSDHSPLLVEAGGMARGKSAFKFENMWLKVDGFRDKIQGWWSSYSFSGPPSLVLAKKLKALKEDLKFWSREVFGDVGLKKKGVMVDLLQLDEKEYQGLLRRNQILSIEVDGISNDEESDIKEQMVQFYTSLYQENEVWRPDVDGLSFATIEEEDCRMLERRFEKEVLGVIKDMQGDKAPGPDGFTMAFFQHCWQCLIHLLGCMGFGVKWQGWIRACISSVRFSVLVNESPAGFFGSSRGLRQGDPLSPLLFLLMMEILSKMFKKMVEGGFITSFKVSGNSFEEVSISHLLYADDTMVMCNTDPEQLMYVRLVLTGFEAVTGLKVNLAKSEMVPVGEVGNFVAKRLEQLQRNFLWGGMGEEHKPSLVRWDTVCSPIDKGGLGIRKLVPFNRALLGKWLWGFGREENRLWRQVMAARYGVVGGGWCTRQVRGPYGCGLCKGIMLGWEHFSTFMSYTVGMGDRVRLWHDRWCGDIVLKEVFPTLFSCATHKDALLSEVMVRQHGRLRKALGGILGGMADLVFVPGMVLFVQLPLLFSLGGVFGAPKHPEEFNSLFGRRLGIRS</sequence>
<organism evidence="7">
    <name type="scientific">Fagus sylvatica</name>
    <name type="common">Beechnut</name>
    <dbReference type="NCBI Taxonomy" id="28930"/>
    <lineage>
        <taxon>Eukaryota</taxon>
        <taxon>Viridiplantae</taxon>
        <taxon>Streptophyta</taxon>
        <taxon>Embryophyta</taxon>
        <taxon>Tracheophyta</taxon>
        <taxon>Spermatophyta</taxon>
        <taxon>Magnoliopsida</taxon>
        <taxon>eudicotyledons</taxon>
        <taxon>Gunneridae</taxon>
        <taxon>Pentapetalae</taxon>
        <taxon>rosids</taxon>
        <taxon>fabids</taxon>
        <taxon>Fagales</taxon>
        <taxon>Fagaceae</taxon>
        <taxon>Fagus</taxon>
    </lineage>
</organism>
<feature type="region of interest" description="Disordered" evidence="2">
    <location>
        <begin position="226"/>
        <end position="289"/>
    </location>
</feature>
<keyword evidence="3" id="KW-1133">Transmembrane helix</keyword>
<evidence type="ECO:0000256" key="1">
    <source>
        <dbReference type="SAM" id="Coils"/>
    </source>
</evidence>
<feature type="compositionally biased region" description="Polar residues" evidence="2">
    <location>
        <begin position="190"/>
        <end position="201"/>
    </location>
</feature>
<feature type="compositionally biased region" description="Polar residues" evidence="2">
    <location>
        <begin position="247"/>
        <end position="261"/>
    </location>
</feature>
<dbReference type="SUPFAM" id="SSF50630">
    <property type="entry name" value="Acid proteases"/>
    <property type="match status" value="1"/>
</dbReference>
<dbReference type="PANTHER" id="PTHR33710:SF71">
    <property type="entry name" value="ENDONUCLEASE_EXONUCLEASE_PHOSPHATASE DOMAIN-CONTAINING PROTEIN"/>
    <property type="match status" value="1"/>
</dbReference>
<keyword evidence="3" id="KW-0472">Membrane</keyword>
<dbReference type="Pfam" id="PF19259">
    <property type="entry name" value="Ty3_capsid"/>
    <property type="match status" value="1"/>
</dbReference>
<gene>
    <name evidence="7" type="ORF">FSB_LOCUS61095</name>
</gene>
<keyword evidence="1" id="KW-0175">Coiled coil</keyword>
<dbReference type="CDD" id="cd00303">
    <property type="entry name" value="retropepsin_like"/>
    <property type="match status" value="1"/>
</dbReference>
<dbReference type="Gene3D" id="2.40.70.10">
    <property type="entry name" value="Acid Proteases"/>
    <property type="match status" value="1"/>
</dbReference>
<evidence type="ECO:0000259" key="5">
    <source>
        <dbReference type="Pfam" id="PF03372"/>
    </source>
</evidence>
<feature type="region of interest" description="Disordered" evidence="2">
    <location>
        <begin position="915"/>
        <end position="950"/>
    </location>
</feature>
<dbReference type="SUPFAM" id="SSF56219">
    <property type="entry name" value="DNase I-like"/>
    <property type="match status" value="1"/>
</dbReference>
<protein>
    <submittedName>
        <fullName evidence="7">Uncharacterized protein</fullName>
    </submittedName>
</protein>
<dbReference type="InterPro" id="IPR005135">
    <property type="entry name" value="Endo/exonuclease/phosphatase"/>
</dbReference>
<feature type="region of interest" description="Disordered" evidence="2">
    <location>
        <begin position="662"/>
        <end position="746"/>
    </location>
</feature>
<feature type="coiled-coil region" evidence="1">
    <location>
        <begin position="985"/>
        <end position="1017"/>
    </location>
</feature>
<dbReference type="SUPFAM" id="SSF54160">
    <property type="entry name" value="Chromo domain-like"/>
    <property type="match status" value="1"/>
</dbReference>
<feature type="compositionally biased region" description="Basic and acidic residues" evidence="2">
    <location>
        <begin position="711"/>
        <end position="732"/>
    </location>
</feature>
<dbReference type="EMBL" id="OIVN01006442">
    <property type="protein sequence ID" value="SPD33213.1"/>
    <property type="molecule type" value="Genomic_DNA"/>
</dbReference>
<proteinExistence type="predicted"/>
<dbReference type="Pfam" id="PF03372">
    <property type="entry name" value="Exo_endo_phos"/>
    <property type="match status" value="1"/>
</dbReference>
<dbReference type="GO" id="GO:0003824">
    <property type="term" value="F:catalytic activity"/>
    <property type="evidence" value="ECO:0007669"/>
    <property type="project" value="InterPro"/>
</dbReference>
<evidence type="ECO:0000259" key="6">
    <source>
        <dbReference type="Pfam" id="PF19259"/>
    </source>
</evidence>
<evidence type="ECO:0000313" key="7">
    <source>
        <dbReference type="EMBL" id="SPD33213.1"/>
    </source>
</evidence>
<evidence type="ECO:0000256" key="2">
    <source>
        <dbReference type="SAM" id="MobiDB-lite"/>
    </source>
</evidence>
<evidence type="ECO:0000259" key="4">
    <source>
        <dbReference type="Pfam" id="PF00078"/>
    </source>
</evidence>
<keyword evidence="3" id="KW-0812">Transmembrane</keyword>
<dbReference type="Pfam" id="PF13975">
    <property type="entry name" value="gag-asp_proteas"/>
    <property type="match status" value="1"/>
</dbReference>
<feature type="domain" description="Reverse transcriptase" evidence="4">
    <location>
        <begin position="1675"/>
        <end position="1820"/>
    </location>
</feature>
<feature type="compositionally biased region" description="Low complexity" evidence="2">
    <location>
        <begin position="923"/>
        <end position="932"/>
    </location>
</feature>
<dbReference type="InterPro" id="IPR045358">
    <property type="entry name" value="Ty3_capsid"/>
</dbReference>
<feature type="compositionally biased region" description="Basic and acidic residues" evidence="2">
    <location>
        <begin position="229"/>
        <end position="245"/>
    </location>
</feature>
<dbReference type="Gene3D" id="3.60.10.10">
    <property type="entry name" value="Endonuclease/exonuclease/phosphatase"/>
    <property type="match status" value="1"/>
</dbReference>
<dbReference type="Pfam" id="PF00078">
    <property type="entry name" value="RVT_1"/>
    <property type="match status" value="1"/>
</dbReference>
<accession>A0A2N9J9J1</accession>
<feature type="region of interest" description="Disordered" evidence="2">
    <location>
        <begin position="507"/>
        <end position="542"/>
    </location>
</feature>
<dbReference type="InterPro" id="IPR036691">
    <property type="entry name" value="Endo/exonu/phosph_ase_sf"/>
</dbReference>
<dbReference type="InterPro" id="IPR016197">
    <property type="entry name" value="Chromo-like_dom_sf"/>
</dbReference>
<dbReference type="InterPro" id="IPR021109">
    <property type="entry name" value="Peptidase_aspartic_dom_sf"/>
</dbReference>
<dbReference type="PANTHER" id="PTHR33710">
    <property type="entry name" value="BNAC02G09200D PROTEIN"/>
    <property type="match status" value="1"/>
</dbReference>
<feature type="compositionally biased region" description="Acidic residues" evidence="2">
    <location>
        <begin position="265"/>
        <end position="274"/>
    </location>
</feature>
<dbReference type="SUPFAM" id="SSF56672">
    <property type="entry name" value="DNA/RNA polymerases"/>
    <property type="match status" value="1"/>
</dbReference>
<reference evidence="7" key="1">
    <citation type="submission" date="2018-02" db="EMBL/GenBank/DDBJ databases">
        <authorList>
            <person name="Cohen D.B."/>
            <person name="Kent A.D."/>
        </authorList>
    </citation>
    <scope>NUCLEOTIDE SEQUENCE</scope>
</reference>
<feature type="domain" description="Ty3 transposon capsid-like protein" evidence="6">
    <location>
        <begin position="780"/>
        <end position="905"/>
    </location>
</feature>
<feature type="region of interest" description="Disordered" evidence="2">
    <location>
        <begin position="174"/>
        <end position="201"/>
    </location>
</feature>
<feature type="transmembrane region" description="Helical" evidence="3">
    <location>
        <begin position="1994"/>
        <end position="2017"/>
    </location>
</feature>